<feature type="binding site" evidence="11">
    <location>
        <position position="150"/>
    </location>
    <ligand>
        <name>ATP</name>
        <dbReference type="ChEBI" id="CHEBI:30616"/>
    </ligand>
</feature>
<dbReference type="PRINTS" id="PR01099">
    <property type="entry name" value="HYETHTZKNASE"/>
</dbReference>
<name>A0A8J3AFK1_9BIFI</name>
<feature type="binding site" evidence="11">
    <location>
        <position position="73"/>
    </location>
    <ligand>
        <name>substrate</name>
    </ligand>
</feature>
<organism evidence="12 13">
    <name type="scientific">Galliscardovia ingluviei</name>
    <dbReference type="NCBI Taxonomy" id="1769422"/>
    <lineage>
        <taxon>Bacteria</taxon>
        <taxon>Bacillati</taxon>
        <taxon>Actinomycetota</taxon>
        <taxon>Actinomycetes</taxon>
        <taxon>Bifidobacteriales</taxon>
        <taxon>Bifidobacteriaceae</taxon>
        <taxon>Galliscardovia</taxon>
    </lineage>
</organism>
<feature type="binding site" evidence="11">
    <location>
        <position position="209"/>
    </location>
    <ligand>
        <name>ATP</name>
        <dbReference type="ChEBI" id="CHEBI:30616"/>
    </ligand>
</feature>
<keyword evidence="6 11" id="KW-0547">Nucleotide-binding</keyword>
<keyword evidence="13" id="KW-1185">Reference proteome</keyword>
<gene>
    <name evidence="11 12" type="primary">thiM</name>
    <name evidence="12" type="ORF">GCM10007377_03770</name>
</gene>
<evidence type="ECO:0000256" key="8">
    <source>
        <dbReference type="ARBA" id="ARBA00022840"/>
    </source>
</evidence>
<dbReference type="GO" id="GO:0009229">
    <property type="term" value="P:thiamine diphosphate biosynthetic process"/>
    <property type="evidence" value="ECO:0007669"/>
    <property type="project" value="UniProtKB-UniRule"/>
</dbReference>
<comment type="catalytic activity">
    <reaction evidence="1 11">
        <text>5-(2-hydroxyethyl)-4-methylthiazole + ATP = 4-methyl-5-(2-phosphooxyethyl)-thiazole + ADP + H(+)</text>
        <dbReference type="Rhea" id="RHEA:24212"/>
        <dbReference type="ChEBI" id="CHEBI:15378"/>
        <dbReference type="ChEBI" id="CHEBI:17957"/>
        <dbReference type="ChEBI" id="CHEBI:30616"/>
        <dbReference type="ChEBI" id="CHEBI:58296"/>
        <dbReference type="ChEBI" id="CHEBI:456216"/>
        <dbReference type="EC" id="2.7.1.50"/>
    </reaction>
</comment>
<dbReference type="UniPathway" id="UPA00060">
    <property type="reaction ID" value="UER00139"/>
</dbReference>
<dbReference type="SUPFAM" id="SSF53613">
    <property type="entry name" value="Ribokinase-like"/>
    <property type="match status" value="1"/>
</dbReference>
<comment type="function">
    <text evidence="11">Catalyzes the phosphorylation of the hydroxyl group of 4-methyl-5-beta-hydroxyethylthiazole (THZ).</text>
</comment>
<dbReference type="CDD" id="cd01170">
    <property type="entry name" value="THZ_kinase"/>
    <property type="match status" value="1"/>
</dbReference>
<evidence type="ECO:0000313" key="12">
    <source>
        <dbReference type="EMBL" id="GGI13000.1"/>
    </source>
</evidence>
<reference evidence="12" key="2">
    <citation type="submission" date="2020-09" db="EMBL/GenBank/DDBJ databases">
        <authorList>
            <person name="Sun Q."/>
            <person name="Sedlacek I."/>
        </authorList>
    </citation>
    <scope>NUCLEOTIDE SEQUENCE</scope>
    <source>
        <strain evidence="12">CCM 8606</strain>
    </source>
</reference>
<dbReference type="InterPro" id="IPR000417">
    <property type="entry name" value="Hyethyz_kinase"/>
</dbReference>
<evidence type="ECO:0000256" key="9">
    <source>
        <dbReference type="ARBA" id="ARBA00022842"/>
    </source>
</evidence>
<feature type="binding site" evidence="11">
    <location>
        <position position="236"/>
    </location>
    <ligand>
        <name>substrate</name>
    </ligand>
</feature>
<dbReference type="EMBL" id="BMDH01000001">
    <property type="protein sequence ID" value="GGI13000.1"/>
    <property type="molecule type" value="Genomic_DNA"/>
</dbReference>
<dbReference type="Proteomes" id="UP000619536">
    <property type="component" value="Unassembled WGS sequence"/>
</dbReference>
<evidence type="ECO:0000256" key="2">
    <source>
        <dbReference type="ARBA" id="ARBA00001946"/>
    </source>
</evidence>
<keyword evidence="7 11" id="KW-0418">Kinase</keyword>
<dbReference type="GO" id="GO:0009228">
    <property type="term" value="P:thiamine biosynthetic process"/>
    <property type="evidence" value="ECO:0007669"/>
    <property type="project" value="UniProtKB-KW"/>
</dbReference>
<evidence type="ECO:0000313" key="13">
    <source>
        <dbReference type="Proteomes" id="UP000619536"/>
    </source>
</evidence>
<comment type="cofactor">
    <cofactor evidence="2 11">
        <name>Mg(2+)</name>
        <dbReference type="ChEBI" id="CHEBI:18420"/>
    </cofactor>
</comment>
<comment type="caution">
    <text evidence="12">The sequence shown here is derived from an EMBL/GenBank/DDBJ whole genome shotgun (WGS) entry which is preliminary data.</text>
</comment>
<dbReference type="EC" id="2.7.1.50" evidence="11"/>
<evidence type="ECO:0000256" key="7">
    <source>
        <dbReference type="ARBA" id="ARBA00022777"/>
    </source>
</evidence>
<evidence type="ECO:0000256" key="6">
    <source>
        <dbReference type="ARBA" id="ARBA00022741"/>
    </source>
</evidence>
<keyword evidence="9 11" id="KW-0460">Magnesium</keyword>
<comment type="pathway">
    <text evidence="3 11">Cofactor biosynthesis; thiamine diphosphate biosynthesis; 4-methyl-5-(2-phosphoethyl)-thiazole from 5-(2-hydroxyethyl)-4-methylthiazole: step 1/1.</text>
</comment>
<dbReference type="GO" id="GO:0000287">
    <property type="term" value="F:magnesium ion binding"/>
    <property type="evidence" value="ECO:0007669"/>
    <property type="project" value="UniProtKB-UniRule"/>
</dbReference>
<evidence type="ECO:0000256" key="10">
    <source>
        <dbReference type="ARBA" id="ARBA00022977"/>
    </source>
</evidence>
<sequence length="311" mass="32567">MAKLSISYFDHQTHETTHESEPSTVSSTLLSHAMRQAAETLRQQAPLALSLTNTVTINFVANAQLSAGAVAAMVTSASEVEDMFRAGAAQGMYMNLGTLQREYETEYPLAAKVANEYHIPWVLDPVGVGAGAVRTSIVNALAPNPPTIIRCNASEAIALAQAWQLEVSQSATQSAHEHHVGVESHDDVDSAIAAACALAQYCHGCVAISGEVDAIVDEQHCYRLHGGSAMMTKVTGAGCSLGGVVASYACIAEPTLAALTASAHYNIASARAQQYAGGPGSFASAFLDELYKVTPQDLVQEAAISAISVDF</sequence>
<evidence type="ECO:0000256" key="11">
    <source>
        <dbReference type="HAMAP-Rule" id="MF_00228"/>
    </source>
</evidence>
<keyword evidence="4 11" id="KW-0808">Transferase</keyword>
<keyword evidence="10 11" id="KW-0784">Thiamine biosynthesis</keyword>
<dbReference type="GO" id="GO:0005524">
    <property type="term" value="F:ATP binding"/>
    <property type="evidence" value="ECO:0007669"/>
    <property type="project" value="UniProtKB-UniRule"/>
</dbReference>
<evidence type="ECO:0000256" key="5">
    <source>
        <dbReference type="ARBA" id="ARBA00022723"/>
    </source>
</evidence>
<protein>
    <recommendedName>
        <fullName evidence="11">Hydroxyethylthiazole kinase</fullName>
        <ecNumber evidence="11">2.7.1.50</ecNumber>
    </recommendedName>
    <alternativeName>
        <fullName evidence="11">4-methyl-5-beta-hydroxyethylthiazole kinase</fullName>
        <shortName evidence="11">TH kinase</shortName>
        <shortName evidence="11">Thz kinase</shortName>
    </alternativeName>
</protein>
<proteinExistence type="inferred from homology"/>
<reference evidence="12" key="1">
    <citation type="journal article" date="2014" name="Int. J. Syst. Evol. Microbiol.">
        <title>Complete genome sequence of Corynebacterium casei LMG S-19264T (=DSM 44701T), isolated from a smear-ripened cheese.</title>
        <authorList>
            <consortium name="US DOE Joint Genome Institute (JGI-PGF)"/>
            <person name="Walter F."/>
            <person name="Albersmeier A."/>
            <person name="Kalinowski J."/>
            <person name="Ruckert C."/>
        </authorList>
    </citation>
    <scope>NUCLEOTIDE SEQUENCE</scope>
    <source>
        <strain evidence="12">CCM 8606</strain>
    </source>
</reference>
<dbReference type="Gene3D" id="3.40.1190.20">
    <property type="match status" value="1"/>
</dbReference>
<evidence type="ECO:0000256" key="3">
    <source>
        <dbReference type="ARBA" id="ARBA00004868"/>
    </source>
</evidence>
<dbReference type="RefSeq" id="WP_229714684.1">
    <property type="nucleotide sequence ID" value="NZ_BMDH01000001.1"/>
</dbReference>
<dbReference type="AlphaFoldDB" id="A0A8J3AFK1"/>
<accession>A0A8J3AFK1</accession>
<evidence type="ECO:0000256" key="1">
    <source>
        <dbReference type="ARBA" id="ARBA00001771"/>
    </source>
</evidence>
<dbReference type="HAMAP" id="MF_00228">
    <property type="entry name" value="Thz_kinase"/>
    <property type="match status" value="1"/>
</dbReference>
<evidence type="ECO:0000256" key="4">
    <source>
        <dbReference type="ARBA" id="ARBA00022679"/>
    </source>
</evidence>
<keyword evidence="5 11" id="KW-0479">Metal-binding</keyword>
<dbReference type="InterPro" id="IPR029056">
    <property type="entry name" value="Ribokinase-like"/>
</dbReference>
<dbReference type="Pfam" id="PF02110">
    <property type="entry name" value="HK"/>
    <property type="match status" value="1"/>
</dbReference>
<comment type="similarity">
    <text evidence="11">Belongs to the Thz kinase family.</text>
</comment>
<dbReference type="GO" id="GO:0004417">
    <property type="term" value="F:hydroxyethylthiazole kinase activity"/>
    <property type="evidence" value="ECO:0007669"/>
    <property type="project" value="UniProtKB-UniRule"/>
</dbReference>
<dbReference type="PIRSF" id="PIRSF000513">
    <property type="entry name" value="Thz_kinase"/>
    <property type="match status" value="1"/>
</dbReference>
<keyword evidence="8 11" id="KW-0067">ATP-binding</keyword>